<evidence type="ECO:0000313" key="1">
    <source>
        <dbReference type="EMBL" id="SDI56758.1"/>
    </source>
</evidence>
<gene>
    <name evidence="1" type="ORF">SAMN05421505_1717</name>
</gene>
<evidence type="ECO:0000313" key="2">
    <source>
        <dbReference type="Proteomes" id="UP000198923"/>
    </source>
</evidence>
<dbReference type="Proteomes" id="UP000198923">
    <property type="component" value="Unassembled WGS sequence"/>
</dbReference>
<organism evidence="1 2">
    <name type="scientific">Sinosporangium album</name>
    <dbReference type="NCBI Taxonomy" id="504805"/>
    <lineage>
        <taxon>Bacteria</taxon>
        <taxon>Bacillati</taxon>
        <taxon>Actinomycetota</taxon>
        <taxon>Actinomycetes</taxon>
        <taxon>Streptosporangiales</taxon>
        <taxon>Streptosporangiaceae</taxon>
        <taxon>Sinosporangium</taxon>
    </lineage>
</organism>
<dbReference type="EMBL" id="FNCN01000071">
    <property type="protein sequence ID" value="SDI56758.1"/>
    <property type="molecule type" value="Genomic_DNA"/>
</dbReference>
<accession>A0A1G8LM58</accession>
<feature type="non-terminal residue" evidence="1">
    <location>
        <position position="1"/>
    </location>
</feature>
<reference evidence="1 2" key="1">
    <citation type="submission" date="2016-10" db="EMBL/GenBank/DDBJ databases">
        <authorList>
            <person name="de Groot N.N."/>
        </authorList>
    </citation>
    <scope>NUCLEOTIDE SEQUENCE [LARGE SCALE GENOMIC DNA]</scope>
    <source>
        <strain evidence="1 2">CPCC 201354</strain>
    </source>
</reference>
<protein>
    <submittedName>
        <fullName evidence="1">Uncharacterized protein</fullName>
    </submittedName>
</protein>
<name>A0A1G8LM58_9ACTN</name>
<proteinExistence type="predicted"/>
<sequence length="121" mass="13059">YLIGLGEERESRIDPSILDDWTGCFVAQLGAPPAERMGAGDEVILLDVATGSQASSTKADSGGWKVRQHGPLRLWDAVENAIETWQKAGSPHQSEFGLTVSRSGQCVWLGEPDGPRWSLPV</sequence>
<keyword evidence="2" id="KW-1185">Reference proteome</keyword>
<dbReference type="AlphaFoldDB" id="A0A1G8LM58"/>